<dbReference type="PANTHER" id="PTHR10900">
    <property type="entry name" value="PERIOSTIN-RELATED"/>
    <property type="match status" value="1"/>
</dbReference>
<dbReference type="PROSITE" id="PS50213">
    <property type="entry name" value="FAS1"/>
    <property type="match status" value="2"/>
</dbReference>
<dbReference type="InterPro" id="IPR036378">
    <property type="entry name" value="FAS1_dom_sf"/>
</dbReference>
<dbReference type="InterPro" id="IPR050904">
    <property type="entry name" value="Adhesion/Biosynth-related"/>
</dbReference>
<dbReference type="Gene3D" id="2.30.180.10">
    <property type="entry name" value="FAS1 domain"/>
    <property type="match status" value="2"/>
</dbReference>
<dbReference type="InterPro" id="IPR000782">
    <property type="entry name" value="FAS1_domain"/>
</dbReference>
<dbReference type="OrthoDB" id="286301at2759"/>
<dbReference type="Proteomes" id="UP000218209">
    <property type="component" value="Unassembled WGS sequence"/>
</dbReference>
<evidence type="ECO:0000313" key="3">
    <source>
        <dbReference type="EMBL" id="OSX74478.1"/>
    </source>
</evidence>
<dbReference type="SMART" id="SM00554">
    <property type="entry name" value="FAS1"/>
    <property type="match status" value="2"/>
</dbReference>
<feature type="domain" description="FAS1" evidence="2">
    <location>
        <begin position="202"/>
        <end position="360"/>
    </location>
</feature>
<dbReference type="SUPFAM" id="SSF82153">
    <property type="entry name" value="FAS1 domain"/>
    <property type="match status" value="2"/>
</dbReference>
<feature type="domain" description="FAS1" evidence="2">
    <location>
        <begin position="1"/>
        <end position="159"/>
    </location>
</feature>
<sequence length="395" mass="39917">MPTIADLVAANGDFSIVLRALQAADLVDVLADASASLTVFAPTNGAFLSLAERLGYEGPPVDGVFDFLLEALTGLAGGGDPTPPLTSILKFHVVGAEVSSSALLAAGSFTPLEGPAVVVANDNKTLYDYAPGVADPMLVAGMLDLGASNGVVHVIDGVLLPVSILPAADAPPTMTAAPVPYEPVATAAPVPDEPVATAAPARPTIAELVTANDDFTVLLAALQAAGLVDVVADASASLTVFAPTDAAFVALAERLGYAGHAVDGVFDFLVEALTGLAGGGDPIPLLTSILKYHVVGAEVSSSALVAAGFFTPLEGPAVVVANDNKTLYDYAPGVADPMLVAGMLDLAASNGVVHVIDGVLLPIPVFPVVEESAPMETEAPMPTKAPVQPEYTRYH</sequence>
<dbReference type="AlphaFoldDB" id="A0A1X6P0T8"/>
<reference evidence="3 4" key="1">
    <citation type="submission" date="2017-03" db="EMBL/GenBank/DDBJ databases">
        <title>WGS assembly of Porphyra umbilicalis.</title>
        <authorList>
            <person name="Brawley S.H."/>
            <person name="Blouin N.A."/>
            <person name="Ficko-Blean E."/>
            <person name="Wheeler G.L."/>
            <person name="Lohr M."/>
            <person name="Goodson H.V."/>
            <person name="Jenkins J.W."/>
            <person name="Blaby-Haas C.E."/>
            <person name="Helliwell K.E."/>
            <person name="Chan C."/>
            <person name="Marriage T."/>
            <person name="Bhattacharya D."/>
            <person name="Klein A.S."/>
            <person name="Badis Y."/>
            <person name="Brodie J."/>
            <person name="Cao Y."/>
            <person name="Collen J."/>
            <person name="Dittami S.M."/>
            <person name="Gachon C.M."/>
            <person name="Green B.R."/>
            <person name="Karpowicz S."/>
            <person name="Kim J.W."/>
            <person name="Kudahl U."/>
            <person name="Lin S."/>
            <person name="Michel G."/>
            <person name="Mittag M."/>
            <person name="Olson B.J."/>
            <person name="Pangilinan J."/>
            <person name="Peng Y."/>
            <person name="Qiu H."/>
            <person name="Shu S."/>
            <person name="Singer J.T."/>
            <person name="Smith A.G."/>
            <person name="Sprecher B.N."/>
            <person name="Wagner V."/>
            <person name="Wang W."/>
            <person name="Wang Z.-Y."/>
            <person name="Yan J."/>
            <person name="Yarish C."/>
            <person name="Zoeuner-Riek S."/>
            <person name="Zhuang Y."/>
            <person name="Zou Y."/>
            <person name="Lindquist E.A."/>
            <person name="Grimwood J."/>
            <person name="Barry K."/>
            <person name="Rokhsar D.S."/>
            <person name="Schmutz J."/>
            <person name="Stiller J.W."/>
            <person name="Grossman A.R."/>
            <person name="Prochnik S.E."/>
        </authorList>
    </citation>
    <scope>NUCLEOTIDE SEQUENCE [LARGE SCALE GENOMIC DNA]</scope>
    <source>
        <strain evidence="3">4086291</strain>
    </source>
</reference>
<protein>
    <recommendedName>
        <fullName evidence="2">FAS1 domain-containing protein</fullName>
    </recommendedName>
</protein>
<accession>A0A1X6P0T8</accession>
<dbReference type="EMBL" id="KV918946">
    <property type="protein sequence ID" value="OSX74478.1"/>
    <property type="molecule type" value="Genomic_DNA"/>
</dbReference>
<dbReference type="GO" id="GO:0005615">
    <property type="term" value="C:extracellular space"/>
    <property type="evidence" value="ECO:0007669"/>
    <property type="project" value="TreeGrafter"/>
</dbReference>
<evidence type="ECO:0000313" key="4">
    <source>
        <dbReference type="Proteomes" id="UP000218209"/>
    </source>
</evidence>
<gene>
    <name evidence="3" type="ORF">BU14_0288s0031</name>
</gene>
<dbReference type="Pfam" id="PF02469">
    <property type="entry name" value="Fasciclin"/>
    <property type="match status" value="2"/>
</dbReference>
<feature type="region of interest" description="Disordered" evidence="1">
    <location>
        <begin position="375"/>
        <end position="395"/>
    </location>
</feature>
<keyword evidence="4" id="KW-1185">Reference proteome</keyword>
<name>A0A1X6P0T8_PORUM</name>
<proteinExistence type="predicted"/>
<organism evidence="3 4">
    <name type="scientific">Porphyra umbilicalis</name>
    <name type="common">Purple laver</name>
    <name type="synonym">Red alga</name>
    <dbReference type="NCBI Taxonomy" id="2786"/>
    <lineage>
        <taxon>Eukaryota</taxon>
        <taxon>Rhodophyta</taxon>
        <taxon>Bangiophyceae</taxon>
        <taxon>Bangiales</taxon>
        <taxon>Bangiaceae</taxon>
        <taxon>Porphyra</taxon>
    </lineage>
</organism>
<evidence type="ECO:0000256" key="1">
    <source>
        <dbReference type="SAM" id="MobiDB-lite"/>
    </source>
</evidence>
<dbReference type="PANTHER" id="PTHR10900:SF77">
    <property type="entry name" value="FI19380P1"/>
    <property type="match status" value="1"/>
</dbReference>
<evidence type="ECO:0000259" key="2">
    <source>
        <dbReference type="PROSITE" id="PS50213"/>
    </source>
</evidence>